<gene>
    <name evidence="2" type="ORF">MNOR_LOCUS32442</name>
</gene>
<evidence type="ECO:0000256" key="1">
    <source>
        <dbReference type="SAM" id="Phobius"/>
    </source>
</evidence>
<evidence type="ECO:0000313" key="3">
    <source>
        <dbReference type="Proteomes" id="UP001497623"/>
    </source>
</evidence>
<keyword evidence="3" id="KW-1185">Reference proteome</keyword>
<feature type="transmembrane region" description="Helical" evidence="1">
    <location>
        <begin position="21"/>
        <end position="41"/>
    </location>
</feature>
<accession>A0AAV2S539</accession>
<dbReference type="Proteomes" id="UP001497623">
    <property type="component" value="Unassembled WGS sequence"/>
</dbReference>
<evidence type="ECO:0000313" key="2">
    <source>
        <dbReference type="EMBL" id="CAL4160457.1"/>
    </source>
</evidence>
<proteinExistence type="predicted"/>
<keyword evidence="1" id="KW-0472">Membrane</keyword>
<dbReference type="EMBL" id="CAXKWB010044166">
    <property type="protein sequence ID" value="CAL4160457.1"/>
    <property type="molecule type" value="Genomic_DNA"/>
</dbReference>
<dbReference type="AlphaFoldDB" id="A0AAV2S539"/>
<keyword evidence="1" id="KW-0812">Transmembrane</keyword>
<reference evidence="2 3" key="1">
    <citation type="submission" date="2024-05" db="EMBL/GenBank/DDBJ databases">
        <authorList>
            <person name="Wallberg A."/>
        </authorList>
    </citation>
    <scope>NUCLEOTIDE SEQUENCE [LARGE SCALE GENOMIC DNA]</scope>
</reference>
<protein>
    <submittedName>
        <fullName evidence="2">Uncharacterized protein</fullName>
    </submittedName>
</protein>
<organism evidence="2 3">
    <name type="scientific">Meganyctiphanes norvegica</name>
    <name type="common">Northern krill</name>
    <name type="synonym">Thysanopoda norvegica</name>
    <dbReference type="NCBI Taxonomy" id="48144"/>
    <lineage>
        <taxon>Eukaryota</taxon>
        <taxon>Metazoa</taxon>
        <taxon>Ecdysozoa</taxon>
        <taxon>Arthropoda</taxon>
        <taxon>Crustacea</taxon>
        <taxon>Multicrustacea</taxon>
        <taxon>Malacostraca</taxon>
        <taxon>Eumalacostraca</taxon>
        <taxon>Eucarida</taxon>
        <taxon>Euphausiacea</taxon>
        <taxon>Euphausiidae</taxon>
        <taxon>Meganyctiphanes</taxon>
    </lineage>
</organism>
<feature type="non-terminal residue" evidence="2">
    <location>
        <position position="105"/>
    </location>
</feature>
<sequence length="105" mass="11718">MANSGTEGMCRTCFPASQDPCRNIILCLMMSLVFLAVIGTFEMLRGNISTGLPLLVLSVQLMISMFLMGCCIKHCSTTESPSDEESLPDFPPSYRGTWRRSFLRR</sequence>
<feature type="transmembrane region" description="Helical" evidence="1">
    <location>
        <begin position="53"/>
        <end position="72"/>
    </location>
</feature>
<keyword evidence="1" id="KW-1133">Transmembrane helix</keyword>
<comment type="caution">
    <text evidence="2">The sequence shown here is derived from an EMBL/GenBank/DDBJ whole genome shotgun (WGS) entry which is preliminary data.</text>
</comment>
<name>A0AAV2S539_MEGNR</name>